<dbReference type="PROSITE" id="PS50046">
    <property type="entry name" value="PHYTOCHROME_2"/>
    <property type="match status" value="1"/>
</dbReference>
<keyword evidence="4" id="KW-0808">Transferase</keyword>
<dbReference type="PANTHER" id="PTHR43065">
    <property type="entry name" value="SENSOR HISTIDINE KINASE"/>
    <property type="match status" value="1"/>
</dbReference>
<reference evidence="12 13" key="1">
    <citation type="journal article" date="2020" name="Microorganisms">
        <title>Osmotic Adaptation and Compatible Solute Biosynthesis of Phototrophic Bacteria as Revealed from Genome Analyses.</title>
        <authorList>
            <person name="Imhoff J.F."/>
            <person name="Rahn T."/>
            <person name="Kunzel S."/>
            <person name="Keller A."/>
            <person name="Neulinger S.C."/>
        </authorList>
    </citation>
    <scope>NUCLEOTIDE SEQUENCE [LARGE SCALE GENOMIC DNA]</scope>
    <source>
        <strain evidence="12 13">DSM 6210</strain>
    </source>
</reference>
<dbReference type="Gene3D" id="3.30.450.20">
    <property type="entry name" value="PAS domain"/>
    <property type="match status" value="2"/>
</dbReference>
<dbReference type="GO" id="GO:0016301">
    <property type="term" value="F:kinase activity"/>
    <property type="evidence" value="ECO:0007669"/>
    <property type="project" value="UniProtKB-KW"/>
</dbReference>
<evidence type="ECO:0000256" key="8">
    <source>
        <dbReference type="ARBA" id="ARBA00022991"/>
    </source>
</evidence>
<evidence type="ECO:0000256" key="2">
    <source>
        <dbReference type="ARBA" id="ARBA00022553"/>
    </source>
</evidence>
<dbReference type="SMART" id="SM00065">
    <property type="entry name" value="GAF"/>
    <property type="match status" value="1"/>
</dbReference>
<evidence type="ECO:0000256" key="3">
    <source>
        <dbReference type="ARBA" id="ARBA00022606"/>
    </source>
</evidence>
<dbReference type="PRINTS" id="PR01033">
    <property type="entry name" value="PHYTOCHROME"/>
</dbReference>
<keyword evidence="8" id="KW-0157">Chromophore</keyword>
<dbReference type="PANTHER" id="PTHR43065:SF42">
    <property type="entry name" value="TWO-COMPONENT SENSOR PPRA"/>
    <property type="match status" value="1"/>
</dbReference>
<dbReference type="CDD" id="cd00130">
    <property type="entry name" value="PAS"/>
    <property type="match status" value="1"/>
</dbReference>
<organism evidence="12 13">
    <name type="scientific">Thiohalocapsa halophila</name>
    <dbReference type="NCBI Taxonomy" id="69359"/>
    <lineage>
        <taxon>Bacteria</taxon>
        <taxon>Pseudomonadati</taxon>
        <taxon>Pseudomonadota</taxon>
        <taxon>Gammaproteobacteria</taxon>
        <taxon>Chromatiales</taxon>
        <taxon>Chromatiaceae</taxon>
        <taxon>Thiohalocapsa</taxon>
    </lineage>
</organism>
<dbReference type="Pfam" id="PF01590">
    <property type="entry name" value="GAF"/>
    <property type="match status" value="1"/>
</dbReference>
<evidence type="ECO:0000256" key="6">
    <source>
        <dbReference type="ARBA" id="ARBA00022777"/>
    </source>
</evidence>
<keyword evidence="13" id="KW-1185">Reference proteome</keyword>
<keyword evidence="1" id="KW-0600">Photoreceptor protein</keyword>
<evidence type="ECO:0000259" key="11">
    <source>
        <dbReference type="PROSITE" id="PS50046"/>
    </source>
</evidence>
<keyword evidence="7" id="KW-0067">ATP-binding</keyword>
<accession>A0ABS1CJV8</accession>
<evidence type="ECO:0000256" key="5">
    <source>
        <dbReference type="ARBA" id="ARBA00022741"/>
    </source>
</evidence>
<dbReference type="SUPFAM" id="SSF55785">
    <property type="entry name" value="PYP-like sensor domain (PAS domain)"/>
    <property type="match status" value="2"/>
</dbReference>
<dbReference type="InterPro" id="IPR013767">
    <property type="entry name" value="PAS_fold"/>
</dbReference>
<dbReference type="Gene3D" id="3.30.450.270">
    <property type="match status" value="1"/>
</dbReference>
<evidence type="ECO:0000313" key="13">
    <source>
        <dbReference type="Proteomes" id="UP000748752"/>
    </source>
</evidence>
<dbReference type="InterPro" id="IPR043150">
    <property type="entry name" value="Phytochrome_PHY_sf"/>
</dbReference>
<evidence type="ECO:0000256" key="4">
    <source>
        <dbReference type="ARBA" id="ARBA00022679"/>
    </source>
</evidence>
<keyword evidence="9" id="KW-0902">Two-component regulatory system</keyword>
<dbReference type="Pfam" id="PF00360">
    <property type="entry name" value="PHY"/>
    <property type="match status" value="1"/>
</dbReference>
<evidence type="ECO:0000256" key="1">
    <source>
        <dbReference type="ARBA" id="ARBA00022543"/>
    </source>
</evidence>
<dbReference type="RefSeq" id="WP_200239514.1">
    <property type="nucleotide sequence ID" value="NZ_NRRV01000041.1"/>
</dbReference>
<dbReference type="Gene3D" id="3.30.450.40">
    <property type="match status" value="1"/>
</dbReference>
<dbReference type="EMBL" id="NRRV01000041">
    <property type="protein sequence ID" value="MBK1632185.1"/>
    <property type="molecule type" value="Genomic_DNA"/>
</dbReference>
<keyword evidence="10" id="KW-0675">Receptor</keyword>
<sequence length="722" mass="78476">MSDHAAANPAFGRADLSNCEREQIHLAGSIQPNGALLLLREPDLVVVQSSANAGSFLGCRDGVIGASLADLGGDLEPLVRSHAHERLDAIPAAVRCRVDGLDAALDGTLHRPAGGGLILELEIAGPASDLSGPVCDALSRISASNSLDALCGEAAAIFKELAGYDRVMVYRFDEDGHGEVLAERREAHLEAYLGNRYPASDIPQMARRLYMRNRVRVLVDVAYAPVPLTPALSPISGAELDMSLCCLRSMSPIHIQYLKNMGVSATLVASLLVGGRLWGLIACHHYSARQSPYQTRVACELLAEAVSTRIAALESFAQSYAELSVRRLEQRMVEAVSTNGDWEGALFDDTQAMQSLKAGGIALLRDGEAVTAGEVPGTQQLREIAAWLDAQPRAPVHATASLPSEDPKFAALTEVAAGLIAAPISAAPGEYLIWFRPERVRTLTWGGNPFKAVEIGDDPSQLSPRQSFAKWYQVVEGTCDPWSDCDKSTARLIGESVADVIQQFRSVRVLIAKQQLEQIKAAVRHCDQPVVIVTAAGEILQTNAAFDGLVPQDRAAATITDMLGLFSDPAEAGRQIEALREQGRPWRGEVLLDTADEDRRPFRIRADPVLSTPNQLLGFVFLFNDLRERKAADEARQRFQVEVLGRHRMLSLPLDTAQDLRYRDLLNSLLGNAQLAALEITENLDMARVPEMLESVQSSVSRTTELLEHLKWYANHIGPHQG</sequence>
<keyword evidence="6 12" id="KW-0418">Kinase</keyword>
<name>A0ABS1CJV8_9GAMM</name>
<dbReference type="InterPro" id="IPR035965">
    <property type="entry name" value="PAS-like_dom_sf"/>
</dbReference>
<keyword evidence="5" id="KW-0547">Nucleotide-binding</keyword>
<gene>
    <name evidence="12" type="ORF">CKO31_15855</name>
</gene>
<dbReference type="Proteomes" id="UP000748752">
    <property type="component" value="Unassembled WGS sequence"/>
</dbReference>
<dbReference type="InterPro" id="IPR003018">
    <property type="entry name" value="GAF"/>
</dbReference>
<dbReference type="InterPro" id="IPR016132">
    <property type="entry name" value="Phyto_chromo_attachment"/>
</dbReference>
<keyword evidence="3" id="KW-0716">Sensory transduction</keyword>
<evidence type="ECO:0000256" key="9">
    <source>
        <dbReference type="ARBA" id="ARBA00023012"/>
    </source>
</evidence>
<protein>
    <submittedName>
        <fullName evidence="12">Histidine kinase</fullName>
    </submittedName>
</protein>
<dbReference type="InterPro" id="IPR013654">
    <property type="entry name" value="PAS_2"/>
</dbReference>
<dbReference type="InterPro" id="IPR001294">
    <property type="entry name" value="Phytochrome"/>
</dbReference>
<dbReference type="InterPro" id="IPR000014">
    <property type="entry name" value="PAS"/>
</dbReference>
<proteinExistence type="predicted"/>
<evidence type="ECO:0000256" key="7">
    <source>
        <dbReference type="ARBA" id="ARBA00022840"/>
    </source>
</evidence>
<dbReference type="InterPro" id="IPR013515">
    <property type="entry name" value="Phytochrome_cen-reg"/>
</dbReference>
<evidence type="ECO:0000256" key="10">
    <source>
        <dbReference type="ARBA" id="ARBA00023170"/>
    </source>
</evidence>
<keyword evidence="2" id="KW-0597">Phosphoprotein</keyword>
<dbReference type="InterPro" id="IPR029016">
    <property type="entry name" value="GAF-like_dom_sf"/>
</dbReference>
<feature type="domain" description="Phytochrome chromophore attachment site" evidence="11">
    <location>
        <begin position="146"/>
        <end position="304"/>
    </location>
</feature>
<evidence type="ECO:0000313" key="12">
    <source>
        <dbReference type="EMBL" id="MBK1632185.1"/>
    </source>
</evidence>
<dbReference type="SUPFAM" id="SSF55781">
    <property type="entry name" value="GAF domain-like"/>
    <property type="match status" value="2"/>
</dbReference>
<comment type="caution">
    <text evidence="12">The sequence shown here is derived from an EMBL/GenBank/DDBJ whole genome shotgun (WGS) entry which is preliminary data.</text>
</comment>
<dbReference type="Pfam" id="PF00989">
    <property type="entry name" value="PAS"/>
    <property type="match status" value="1"/>
</dbReference>
<dbReference type="Pfam" id="PF08446">
    <property type="entry name" value="PAS_2"/>
    <property type="match status" value="1"/>
</dbReference>